<feature type="transmembrane region" description="Helical" evidence="5">
    <location>
        <begin position="300"/>
        <end position="321"/>
    </location>
</feature>
<reference evidence="7 8" key="1">
    <citation type="submission" date="2020-08" db="EMBL/GenBank/DDBJ databases">
        <title>Sequencing the genomes of 1000 actinobacteria strains.</title>
        <authorList>
            <person name="Klenk H.-P."/>
        </authorList>
    </citation>
    <scope>NUCLEOTIDE SEQUENCE [LARGE SCALE GENOMIC DNA]</scope>
    <source>
        <strain evidence="7 8">DSM 102122</strain>
    </source>
</reference>
<feature type="transmembrane region" description="Helical" evidence="5">
    <location>
        <begin position="273"/>
        <end position="294"/>
    </location>
</feature>
<feature type="transmembrane region" description="Helical" evidence="5">
    <location>
        <begin position="333"/>
        <end position="351"/>
    </location>
</feature>
<evidence type="ECO:0000256" key="5">
    <source>
        <dbReference type="SAM" id="Phobius"/>
    </source>
</evidence>
<evidence type="ECO:0000256" key="1">
    <source>
        <dbReference type="ARBA" id="ARBA00004651"/>
    </source>
</evidence>
<evidence type="ECO:0000256" key="2">
    <source>
        <dbReference type="ARBA" id="ARBA00022692"/>
    </source>
</evidence>
<keyword evidence="2 5" id="KW-0812">Transmembrane</keyword>
<dbReference type="GO" id="GO:0005886">
    <property type="term" value="C:plasma membrane"/>
    <property type="evidence" value="ECO:0007669"/>
    <property type="project" value="UniProtKB-SubCell"/>
</dbReference>
<gene>
    <name evidence="7" type="ORF">HD601_003572</name>
</gene>
<dbReference type="RefSeq" id="WP_184824062.1">
    <property type="nucleotide sequence ID" value="NZ_JACHMM010000001.1"/>
</dbReference>
<dbReference type="GO" id="GO:0022857">
    <property type="term" value="F:transmembrane transporter activity"/>
    <property type="evidence" value="ECO:0007669"/>
    <property type="project" value="InterPro"/>
</dbReference>
<name>A0A7W9LMD8_9ACTN</name>
<dbReference type="PROSITE" id="PS50850">
    <property type="entry name" value="MFS"/>
    <property type="match status" value="1"/>
</dbReference>
<organism evidence="7 8">
    <name type="scientific">Jiangella mangrovi</name>
    <dbReference type="NCBI Taxonomy" id="1524084"/>
    <lineage>
        <taxon>Bacteria</taxon>
        <taxon>Bacillati</taxon>
        <taxon>Actinomycetota</taxon>
        <taxon>Actinomycetes</taxon>
        <taxon>Jiangellales</taxon>
        <taxon>Jiangellaceae</taxon>
        <taxon>Jiangella</taxon>
    </lineage>
</organism>
<comment type="subcellular location">
    <subcellularLocation>
        <location evidence="1">Cell membrane</location>
        <topology evidence="1">Multi-pass membrane protein</topology>
    </subcellularLocation>
</comment>
<dbReference type="Pfam" id="PF07690">
    <property type="entry name" value="MFS_1"/>
    <property type="match status" value="1"/>
</dbReference>
<dbReference type="SUPFAM" id="SSF103473">
    <property type="entry name" value="MFS general substrate transporter"/>
    <property type="match status" value="1"/>
</dbReference>
<feature type="transmembrane region" description="Helical" evidence="5">
    <location>
        <begin position="104"/>
        <end position="127"/>
    </location>
</feature>
<feature type="transmembrane region" description="Helical" evidence="5">
    <location>
        <begin position="12"/>
        <end position="39"/>
    </location>
</feature>
<dbReference type="Gene3D" id="1.20.1250.20">
    <property type="entry name" value="MFS general substrate transporter like domains"/>
    <property type="match status" value="2"/>
</dbReference>
<feature type="transmembrane region" description="Helical" evidence="5">
    <location>
        <begin position="148"/>
        <end position="166"/>
    </location>
</feature>
<comment type="caution">
    <text evidence="7">The sequence shown here is derived from an EMBL/GenBank/DDBJ whole genome shotgun (WGS) entry which is preliminary data.</text>
</comment>
<keyword evidence="8" id="KW-1185">Reference proteome</keyword>
<dbReference type="EMBL" id="JACHMM010000001">
    <property type="protein sequence ID" value="MBB5788997.1"/>
    <property type="molecule type" value="Genomic_DNA"/>
</dbReference>
<feature type="transmembrane region" description="Helical" evidence="5">
    <location>
        <begin position="79"/>
        <end position="98"/>
    </location>
</feature>
<feature type="transmembrane region" description="Helical" evidence="5">
    <location>
        <begin position="212"/>
        <end position="233"/>
    </location>
</feature>
<sequence>MRGRDGGSPHSVWLLGVLLSAMTVCTLMQFVLAVLAPFITAEFDLSRTRYGSAASVLFLGAVVVSLLAGRLVDRFGAVVLLRALYAAAVGAFVLLAVTPGWAGVMLAALIMGVPLGLGNPVTNVVVVHRVPAALRGTATGLKQAGVQVGALLVGLTLPTVAAAYGWRAAGGLLAVVAAAGLAVALPLRGPLGARGAERSARRPRLSVPHPALTVYAVLAGVAASAVNAFLPLFAFEELGMPAQRAGVIVALLGLLGATSRVTVGVLGDRLPRFWLWLAGLAFAGAAATLALIPAMDRPGLVWAAVAGFGATAPGWQSAAMLGLMRDGDRDGRSAGVVIGGFLLGMVAGPLAFGRLTDHTGSYAAGWCLVAAALLVSGVLAAVSAVRTRA</sequence>
<evidence type="ECO:0000256" key="4">
    <source>
        <dbReference type="ARBA" id="ARBA00023136"/>
    </source>
</evidence>
<dbReference type="InterPro" id="IPR011701">
    <property type="entry name" value="MFS"/>
</dbReference>
<keyword evidence="4 5" id="KW-0472">Membrane</keyword>
<feature type="transmembrane region" description="Helical" evidence="5">
    <location>
        <begin position="245"/>
        <end position="266"/>
    </location>
</feature>
<dbReference type="InterPro" id="IPR036259">
    <property type="entry name" value="MFS_trans_sf"/>
</dbReference>
<dbReference type="InterPro" id="IPR052952">
    <property type="entry name" value="MFS-Transporter"/>
</dbReference>
<evidence type="ECO:0000256" key="3">
    <source>
        <dbReference type="ARBA" id="ARBA00022989"/>
    </source>
</evidence>
<evidence type="ECO:0000313" key="7">
    <source>
        <dbReference type="EMBL" id="MBB5788997.1"/>
    </source>
</evidence>
<protein>
    <submittedName>
        <fullName evidence="7">MFS family permease</fullName>
    </submittedName>
</protein>
<feature type="transmembrane region" description="Helical" evidence="5">
    <location>
        <begin position="51"/>
        <end position="72"/>
    </location>
</feature>
<dbReference type="InterPro" id="IPR020846">
    <property type="entry name" value="MFS_dom"/>
</dbReference>
<feature type="domain" description="Major facilitator superfamily (MFS) profile" evidence="6">
    <location>
        <begin position="9"/>
        <end position="389"/>
    </location>
</feature>
<keyword evidence="3 5" id="KW-1133">Transmembrane helix</keyword>
<evidence type="ECO:0000313" key="8">
    <source>
        <dbReference type="Proteomes" id="UP000542813"/>
    </source>
</evidence>
<feature type="transmembrane region" description="Helical" evidence="5">
    <location>
        <begin position="172"/>
        <end position="191"/>
    </location>
</feature>
<dbReference type="PANTHER" id="PTHR23527">
    <property type="entry name" value="BLL3282 PROTEIN"/>
    <property type="match status" value="1"/>
</dbReference>
<evidence type="ECO:0000259" key="6">
    <source>
        <dbReference type="PROSITE" id="PS50850"/>
    </source>
</evidence>
<dbReference type="AlphaFoldDB" id="A0A7W9LMD8"/>
<dbReference type="Proteomes" id="UP000542813">
    <property type="component" value="Unassembled WGS sequence"/>
</dbReference>
<dbReference type="PANTHER" id="PTHR23527:SF1">
    <property type="entry name" value="BLL3282 PROTEIN"/>
    <property type="match status" value="1"/>
</dbReference>
<proteinExistence type="predicted"/>
<feature type="transmembrane region" description="Helical" evidence="5">
    <location>
        <begin position="363"/>
        <end position="385"/>
    </location>
</feature>
<accession>A0A7W9LMD8</accession>